<accession>A0AAC8YNR7</accession>
<evidence type="ECO:0000313" key="6">
    <source>
        <dbReference type="Proteomes" id="UP000075755"/>
    </source>
</evidence>
<dbReference type="Proteomes" id="UP000075755">
    <property type="component" value="Chromosome"/>
</dbReference>
<evidence type="ECO:0000259" key="3">
    <source>
        <dbReference type="Pfam" id="PF01464"/>
    </source>
</evidence>
<dbReference type="Proteomes" id="UP000577697">
    <property type="component" value="Unassembled WGS sequence"/>
</dbReference>
<reference evidence="4 6" key="1">
    <citation type="submission" date="2016-03" db="EMBL/GenBank/DDBJ databases">
        <title>Complete genome of Aminobacter aminovorans KCTC 2477.</title>
        <authorList>
            <person name="Kim K.M."/>
        </authorList>
    </citation>
    <scope>NUCLEOTIDE SEQUENCE [LARGE SCALE GENOMIC DNA]</scope>
    <source>
        <strain evidence="4 6">KCTC 2477</strain>
    </source>
</reference>
<dbReference type="AlphaFoldDB" id="A0AAC8YNR7"/>
<gene>
    <name evidence="4" type="ORF">AA2016_2546</name>
    <name evidence="5" type="ORF">FHS67_000475</name>
</gene>
<evidence type="ECO:0000313" key="5">
    <source>
        <dbReference type="EMBL" id="MBB3704181.1"/>
    </source>
</evidence>
<dbReference type="InterPro" id="IPR008258">
    <property type="entry name" value="Transglycosylase_SLT_dom_1"/>
</dbReference>
<dbReference type="KEGG" id="aak:AA2016_2546"/>
<protein>
    <submittedName>
        <fullName evidence="4">Lytic transglycosylase</fullName>
    </submittedName>
    <submittedName>
        <fullName evidence="5">Soluble lytic murein transglycosylase-like protein</fullName>
    </submittedName>
</protein>
<keyword evidence="2" id="KW-0732">Signal</keyword>
<dbReference type="RefSeq" id="WP_246340510.1">
    <property type="nucleotide sequence ID" value="NZ_CP015005.1"/>
</dbReference>
<dbReference type="EMBL" id="CP015005">
    <property type="protein sequence ID" value="AMS41471.1"/>
    <property type="molecule type" value="Genomic_DNA"/>
</dbReference>
<organism evidence="4 6">
    <name type="scientific">Aminobacter aminovorans</name>
    <name type="common">Chelatobacter heintzii</name>
    <dbReference type="NCBI Taxonomy" id="83263"/>
    <lineage>
        <taxon>Bacteria</taxon>
        <taxon>Pseudomonadati</taxon>
        <taxon>Pseudomonadota</taxon>
        <taxon>Alphaproteobacteria</taxon>
        <taxon>Hyphomicrobiales</taxon>
        <taxon>Phyllobacteriaceae</taxon>
        <taxon>Aminobacter</taxon>
    </lineage>
</organism>
<feature type="chain" id="PRO_5041899032" evidence="2">
    <location>
        <begin position="28"/>
        <end position="364"/>
    </location>
</feature>
<evidence type="ECO:0000256" key="1">
    <source>
        <dbReference type="ARBA" id="ARBA00009387"/>
    </source>
</evidence>
<dbReference type="PROSITE" id="PS51257">
    <property type="entry name" value="PROKAR_LIPOPROTEIN"/>
    <property type="match status" value="1"/>
</dbReference>
<dbReference type="Pfam" id="PF01464">
    <property type="entry name" value="SLT"/>
    <property type="match status" value="1"/>
</dbReference>
<name>A0AAC8YNR7_AMIAI</name>
<keyword evidence="7" id="KW-1185">Reference proteome</keyword>
<dbReference type="InterPro" id="IPR023346">
    <property type="entry name" value="Lysozyme-like_dom_sf"/>
</dbReference>
<dbReference type="SUPFAM" id="SSF53955">
    <property type="entry name" value="Lysozyme-like"/>
    <property type="match status" value="1"/>
</dbReference>
<comment type="similarity">
    <text evidence="1">Belongs to the virb1 family.</text>
</comment>
<dbReference type="EMBL" id="JACICB010000001">
    <property type="protein sequence ID" value="MBB3704181.1"/>
    <property type="molecule type" value="Genomic_DNA"/>
</dbReference>
<reference evidence="5 7" key="2">
    <citation type="submission" date="2020-08" db="EMBL/GenBank/DDBJ databases">
        <title>Genomic Encyclopedia of Type Strains, Phase IV (KMG-IV): sequencing the most valuable type-strain genomes for metagenomic binning, comparative biology and taxonomic classification.</title>
        <authorList>
            <person name="Goeker M."/>
        </authorList>
    </citation>
    <scope>NUCLEOTIDE SEQUENCE [LARGE SCALE GENOMIC DNA]</scope>
    <source>
        <strain evidence="5 7">DSM 10368</strain>
    </source>
</reference>
<proteinExistence type="inferred from homology"/>
<feature type="domain" description="Transglycosylase SLT" evidence="3">
    <location>
        <begin position="247"/>
        <end position="339"/>
    </location>
</feature>
<sequence length="364" mass="36689">MPAIKTHLLISVALATALLSGCQTNTAALNTDLSTAADVALNAEIAPASTEVADLALPETVAVLPTASYASTEASPATAVLAAAAPAADASDVAGAADAATPATSEAAAVTVAAAPPVPAAGAEKATGAAGGEKAVAAAPIAPAADAAKAVAVAATAPKAPALAKGPVDPMSVPMAGGEIVATADKLVGEFPSAPTIADDALPASAPVPRSYQVASLGNVAPESFATSSYAAPDSPALASRGKIDELISKYAALYEVPERLVRRVVNRESTFNPMAFNNGHWGLMQIKHATARGMGYDGPARGLFDAETNLKYAVKYLRGAFMVADGDEDKADKLYQSGYYYHAKRKGLLDETGLGRDRARHRG</sequence>
<feature type="signal peptide" evidence="2">
    <location>
        <begin position="1"/>
        <end position="27"/>
    </location>
</feature>
<dbReference type="Gene3D" id="1.10.530.10">
    <property type="match status" value="1"/>
</dbReference>
<evidence type="ECO:0000256" key="2">
    <source>
        <dbReference type="SAM" id="SignalP"/>
    </source>
</evidence>
<evidence type="ECO:0000313" key="4">
    <source>
        <dbReference type="EMBL" id="AMS41471.1"/>
    </source>
</evidence>
<evidence type="ECO:0000313" key="7">
    <source>
        <dbReference type="Proteomes" id="UP000577697"/>
    </source>
</evidence>